<proteinExistence type="predicted"/>
<dbReference type="EMBL" id="JACHXN010000003">
    <property type="protein sequence ID" value="MBB3144992.1"/>
    <property type="molecule type" value="Genomic_DNA"/>
</dbReference>
<name>A0A839U7M8_9HYPH</name>
<organism evidence="1 2">
    <name type="scientific">Phyllobacterium trifolii</name>
    <dbReference type="NCBI Taxonomy" id="300193"/>
    <lineage>
        <taxon>Bacteria</taxon>
        <taxon>Pseudomonadati</taxon>
        <taxon>Pseudomonadota</taxon>
        <taxon>Alphaproteobacteria</taxon>
        <taxon>Hyphomicrobiales</taxon>
        <taxon>Phyllobacteriaceae</taxon>
        <taxon>Phyllobacterium</taxon>
    </lineage>
</organism>
<sequence>MSKPSAIVTGGTAGIIAAGTAGTTVGNAGIIAAGIAGTMVTGITAAPTTVIAHTIEPGMTLTVTAGAGSIYSSDNMTSPGV</sequence>
<protein>
    <submittedName>
        <fullName evidence="1">Uncharacterized protein</fullName>
    </submittedName>
</protein>
<gene>
    <name evidence="1" type="ORF">FHS21_001393</name>
</gene>
<evidence type="ECO:0000313" key="1">
    <source>
        <dbReference type="EMBL" id="MBB3144992.1"/>
    </source>
</evidence>
<dbReference type="Proteomes" id="UP000554520">
    <property type="component" value="Unassembled WGS sequence"/>
</dbReference>
<accession>A0A839U7M8</accession>
<keyword evidence="2" id="KW-1185">Reference proteome</keyword>
<comment type="caution">
    <text evidence="1">The sequence shown here is derived from an EMBL/GenBank/DDBJ whole genome shotgun (WGS) entry which is preliminary data.</text>
</comment>
<dbReference type="RefSeq" id="WP_162701859.1">
    <property type="nucleotide sequence ID" value="NZ_JACHXN010000003.1"/>
</dbReference>
<dbReference type="AlphaFoldDB" id="A0A839U7M8"/>
<reference evidence="1 2" key="1">
    <citation type="submission" date="2020-08" db="EMBL/GenBank/DDBJ databases">
        <title>Genomic Encyclopedia of Type Strains, Phase III (KMG-III): the genomes of soil and plant-associated and newly described type strains.</title>
        <authorList>
            <person name="Whitman W."/>
        </authorList>
    </citation>
    <scope>NUCLEOTIDE SEQUENCE [LARGE SCALE GENOMIC DNA]</scope>
    <source>
        <strain evidence="1 2">CECT 7015</strain>
    </source>
</reference>
<evidence type="ECO:0000313" key="2">
    <source>
        <dbReference type="Proteomes" id="UP000554520"/>
    </source>
</evidence>